<keyword evidence="7" id="KW-0406">Ion transport</keyword>
<dbReference type="PANTHER" id="PTHR32552:SF81">
    <property type="entry name" value="TONB-DEPENDENT OUTER MEMBRANE RECEPTOR"/>
    <property type="match status" value="1"/>
</dbReference>
<dbReference type="PANTHER" id="PTHR32552">
    <property type="entry name" value="FERRICHROME IRON RECEPTOR-RELATED"/>
    <property type="match status" value="1"/>
</dbReference>
<evidence type="ECO:0000256" key="1">
    <source>
        <dbReference type="ARBA" id="ARBA00004571"/>
    </source>
</evidence>
<evidence type="ECO:0000256" key="2">
    <source>
        <dbReference type="ARBA" id="ARBA00022448"/>
    </source>
</evidence>
<keyword evidence="3 11" id="KW-1134">Transmembrane beta strand</keyword>
<evidence type="ECO:0000256" key="6">
    <source>
        <dbReference type="ARBA" id="ARBA00023004"/>
    </source>
</evidence>
<evidence type="ECO:0000256" key="3">
    <source>
        <dbReference type="ARBA" id="ARBA00022452"/>
    </source>
</evidence>
<dbReference type="RefSeq" id="WP_106646593.1">
    <property type="nucleotide sequence ID" value="NZ_BMGO01000001.1"/>
</dbReference>
<dbReference type="InterPro" id="IPR039426">
    <property type="entry name" value="TonB-dep_rcpt-like"/>
</dbReference>
<sequence>MKHAIRSFKPLILASLLAMSLGAVAEEQSDDDIETLVINAEHLTESPLTLPSSVTVIDSETARRNNAHHVSDIFNLAPNVNFATGASRGRFIQIRGVGERSEFVEPVNYSVGVIVDGIDMTGIAGGALMLDTQQVEILRGPQGTIYGANALAGLVNMVSAEPEEDLLKVSGSFESYNGRSASLISSDQLSDAWGYRFAVGQYRSDGFTDNIFLGRDDTQNIDESSMKARLVYQPSDDFSLTSNLILVDVDNGYDAFSLDNTRQTYSDEPGHDRQETIGASFIAEWAWDTTKLQSTLSFADSELDYAYDEDWSHTGICEDTPCDSDDWGFDWWYSSFDRFLRDNRNLSLDVKLIGGQGSTDTLSNQSSSNQWVVGAYFRDQSVDLLRQYTFNPVDFRNQYDTRNAALYGQLDIPLINDWTLATGARFERQSADYIDNQPFADDRSETFWGGKVSLEYQASEQAMLYALLSRGYKAGGFNTAQELPESQREYDSEYMLNHELGVKGLWPDAGLTLQASVFYQNRDDIQSKQSYVTSQADGRTLQEGGECPCNFTDYNINAGGAKSYGAEVEWNWRSSDWARLYGSVGILKTKFEDLQSFTHVLADLTANPPVPYDLTGRELAHSPELQWIAGADFYFNEYWSLNLQTEFKDEFYLSDRHQVKAEDYQLWHLALTYEDANWLVELYGRNLTDETVVNRGFGSFGNDPRKFYETEPYFQYGTPRIVGVRAAYNF</sequence>
<dbReference type="EMBL" id="CP025120">
    <property type="protein sequence ID" value="AUD78739.1"/>
    <property type="molecule type" value="Genomic_DNA"/>
</dbReference>
<dbReference type="SUPFAM" id="SSF56935">
    <property type="entry name" value="Porins"/>
    <property type="match status" value="1"/>
</dbReference>
<evidence type="ECO:0000313" key="13">
    <source>
        <dbReference type="EMBL" id="AUD78739.1"/>
    </source>
</evidence>
<keyword evidence="8 12" id="KW-0798">TonB box</keyword>
<protein>
    <submittedName>
        <fullName evidence="13">TonB-dependent receptor</fullName>
    </submittedName>
</protein>
<evidence type="ECO:0000256" key="12">
    <source>
        <dbReference type="RuleBase" id="RU003357"/>
    </source>
</evidence>
<evidence type="ECO:0000256" key="7">
    <source>
        <dbReference type="ARBA" id="ARBA00023065"/>
    </source>
</evidence>
<evidence type="ECO:0000256" key="10">
    <source>
        <dbReference type="ARBA" id="ARBA00023237"/>
    </source>
</evidence>
<gene>
    <name evidence="13" type="ORF">CW740_05530</name>
</gene>
<keyword evidence="6" id="KW-0408">Iron</keyword>
<evidence type="ECO:0000256" key="5">
    <source>
        <dbReference type="ARBA" id="ARBA00022692"/>
    </source>
</evidence>
<dbReference type="GO" id="GO:0006826">
    <property type="term" value="P:iron ion transport"/>
    <property type="evidence" value="ECO:0007669"/>
    <property type="project" value="UniProtKB-KW"/>
</dbReference>
<organism evidence="13 14">
    <name type="scientific">Kangiella profundi</name>
    <dbReference type="NCBI Taxonomy" id="1561924"/>
    <lineage>
        <taxon>Bacteria</taxon>
        <taxon>Pseudomonadati</taxon>
        <taxon>Pseudomonadota</taxon>
        <taxon>Gammaproteobacteria</taxon>
        <taxon>Kangiellales</taxon>
        <taxon>Kangiellaceae</taxon>
        <taxon>Kangiella</taxon>
    </lineage>
</organism>
<dbReference type="InterPro" id="IPR012910">
    <property type="entry name" value="Plug_dom"/>
</dbReference>
<dbReference type="OrthoDB" id="127311at2"/>
<dbReference type="Gene3D" id="2.40.170.20">
    <property type="entry name" value="TonB-dependent receptor, beta-barrel domain"/>
    <property type="match status" value="1"/>
</dbReference>
<keyword evidence="2 11" id="KW-0813">Transport</keyword>
<keyword evidence="14" id="KW-1185">Reference proteome</keyword>
<accession>A0A2K9AY04</accession>
<evidence type="ECO:0000256" key="11">
    <source>
        <dbReference type="PROSITE-ProRule" id="PRU01360"/>
    </source>
</evidence>
<reference evidence="13 14" key="1">
    <citation type="submission" date="2017-12" db="EMBL/GenBank/DDBJ databases">
        <title>Kangiella profundi FT102 completed genome.</title>
        <authorList>
            <person name="Xu J."/>
            <person name="Wang J."/>
            <person name="Lu Y."/>
        </authorList>
    </citation>
    <scope>NUCLEOTIDE SEQUENCE [LARGE SCALE GENOMIC DNA]</scope>
    <source>
        <strain evidence="13 14">FT102</strain>
    </source>
</reference>
<dbReference type="InterPro" id="IPR036942">
    <property type="entry name" value="Beta-barrel_TonB_sf"/>
</dbReference>
<proteinExistence type="inferred from homology"/>
<dbReference type="Pfam" id="PF07715">
    <property type="entry name" value="Plug"/>
    <property type="match status" value="1"/>
</dbReference>
<dbReference type="Pfam" id="PF00593">
    <property type="entry name" value="TonB_dep_Rec_b-barrel"/>
    <property type="match status" value="1"/>
</dbReference>
<comment type="similarity">
    <text evidence="11 12">Belongs to the TonB-dependent receptor family.</text>
</comment>
<dbReference type="PROSITE" id="PS52016">
    <property type="entry name" value="TONB_DEPENDENT_REC_3"/>
    <property type="match status" value="1"/>
</dbReference>
<dbReference type="Proteomes" id="UP000232693">
    <property type="component" value="Chromosome"/>
</dbReference>
<evidence type="ECO:0000256" key="9">
    <source>
        <dbReference type="ARBA" id="ARBA00023136"/>
    </source>
</evidence>
<keyword evidence="9 11" id="KW-0472">Membrane</keyword>
<evidence type="ECO:0000313" key="14">
    <source>
        <dbReference type="Proteomes" id="UP000232693"/>
    </source>
</evidence>
<keyword evidence="13" id="KW-0675">Receptor</keyword>
<keyword evidence="5 11" id="KW-0812">Transmembrane</keyword>
<comment type="subcellular location">
    <subcellularLocation>
        <location evidence="1 11">Cell outer membrane</location>
        <topology evidence="1 11">Multi-pass membrane protein</topology>
    </subcellularLocation>
</comment>
<dbReference type="KEGG" id="kpd:CW740_05530"/>
<keyword evidence="4" id="KW-0410">Iron transport</keyword>
<evidence type="ECO:0000256" key="4">
    <source>
        <dbReference type="ARBA" id="ARBA00022496"/>
    </source>
</evidence>
<keyword evidence="10 11" id="KW-0998">Cell outer membrane</keyword>
<dbReference type="GO" id="GO:0009279">
    <property type="term" value="C:cell outer membrane"/>
    <property type="evidence" value="ECO:0007669"/>
    <property type="project" value="UniProtKB-SubCell"/>
</dbReference>
<evidence type="ECO:0000256" key="8">
    <source>
        <dbReference type="ARBA" id="ARBA00023077"/>
    </source>
</evidence>
<dbReference type="InterPro" id="IPR000531">
    <property type="entry name" value="Beta-barrel_TonB"/>
</dbReference>
<name>A0A2K9AY04_9GAMM</name>
<dbReference type="AlphaFoldDB" id="A0A2K9AY04"/>